<protein>
    <submittedName>
        <fullName evidence="2">Uncharacterized protein</fullName>
    </submittedName>
</protein>
<evidence type="ECO:0000313" key="3">
    <source>
        <dbReference type="Proteomes" id="UP001146430"/>
    </source>
</evidence>
<comment type="caution">
    <text evidence="2">The sequence shown here is derived from an EMBL/GenBank/DDBJ whole genome shotgun (WGS) entry which is preliminary data.</text>
</comment>
<reference evidence="2" key="1">
    <citation type="submission" date="2022-02" db="EMBL/GenBank/DDBJ databases">
        <title>Corynebacterium sp. from urogenital microbiome.</title>
        <authorList>
            <person name="Cappelli E.A."/>
            <person name="Ribeiro T.G."/>
            <person name="Peixe L."/>
        </authorList>
    </citation>
    <scope>NUCLEOTIDE SEQUENCE</scope>
    <source>
        <strain evidence="2">C8Ua_181</strain>
    </source>
</reference>
<organism evidence="2 3">
    <name type="scientific">Corynebacterium curieae</name>
    <dbReference type="NCBI Taxonomy" id="2913500"/>
    <lineage>
        <taxon>Bacteria</taxon>
        <taxon>Bacillati</taxon>
        <taxon>Actinomycetota</taxon>
        <taxon>Actinomycetes</taxon>
        <taxon>Mycobacteriales</taxon>
        <taxon>Corynebacteriaceae</taxon>
        <taxon>Corynebacterium</taxon>
    </lineage>
</organism>
<evidence type="ECO:0000313" key="2">
    <source>
        <dbReference type="EMBL" id="MCZ9307960.1"/>
    </source>
</evidence>
<evidence type="ECO:0000256" key="1">
    <source>
        <dbReference type="SAM" id="MobiDB-lite"/>
    </source>
</evidence>
<accession>A0A9X3ME29</accession>
<dbReference type="EMBL" id="JAKMUU010000009">
    <property type="protein sequence ID" value="MCZ9307960.1"/>
    <property type="molecule type" value="Genomic_DNA"/>
</dbReference>
<dbReference type="Proteomes" id="UP001146430">
    <property type="component" value="Unassembled WGS sequence"/>
</dbReference>
<proteinExistence type="predicted"/>
<gene>
    <name evidence="2" type="ORF">L8V01_10815</name>
</gene>
<feature type="compositionally biased region" description="Acidic residues" evidence="1">
    <location>
        <begin position="150"/>
        <end position="164"/>
    </location>
</feature>
<feature type="region of interest" description="Disordered" evidence="1">
    <location>
        <begin position="121"/>
        <end position="164"/>
    </location>
</feature>
<sequence length="164" mass="17389">MTGGALAMEGCRALMEDNPQGYEWAVADFARRGMAESAAALGDDAATNDEFVDEDGYDLRLGAVDGEMSRYGVERVGKEITAQAGEDDGRDVTALSPAEVIEDLEAQDAEPQAIDTYALAVGDSDISPSDDLVDQLQTESSAGADHDADMQFEQEAADEQVAEM</sequence>
<dbReference type="AlphaFoldDB" id="A0A9X3ME29"/>
<name>A0A9X3ME29_9CORY</name>